<evidence type="ECO:0000256" key="2">
    <source>
        <dbReference type="ARBA" id="ARBA00023152"/>
    </source>
</evidence>
<dbReference type="GO" id="GO:0051156">
    <property type="term" value="P:glucose 6-phosphate metabolic process"/>
    <property type="evidence" value="ECO:0007669"/>
    <property type="project" value="TreeGrafter"/>
</dbReference>
<dbReference type="SUPFAM" id="SSF53697">
    <property type="entry name" value="SIS domain"/>
    <property type="match status" value="1"/>
</dbReference>
<evidence type="ECO:0000313" key="4">
    <source>
        <dbReference type="EMBL" id="CAB4912676.1"/>
    </source>
</evidence>
<dbReference type="GO" id="GO:0006096">
    <property type="term" value="P:glycolytic process"/>
    <property type="evidence" value="ECO:0007669"/>
    <property type="project" value="UniProtKB-KW"/>
</dbReference>
<sequence length="511" mass="55567">MIEVKYKDEHLIQRDSPLYLKLLDAHKRLIKKDPTIWGVDATAEASVRMDWVDLPHQSRTLLAALDALSAKNRHLTNIILCGMGGSSLGPEVIAKTFGKKISILDSTDPEFMAHFLPQDLTHTLVVVSSKSGSSIETVSQKALFEKFFREAGLDTTEHIIIVTDPGSPLDISSRASGFTVINANPHVGGRFSVLGDFGLVPSALIGIDVSVILDSAIEAKDSLLINPHPALVAAYAIISGTDQYFSISDNHSSMPGLSDWIEQLIAESTGKGGMGRLPIVVNDLEDLIPDEALSISFGGHSDLVVMGDLGEQFFFWEWVTALLGAGLSVNPFSQPNVDESKLASTSLLTQWGKLMPQIPVAGIDQSIAFYKEANDATELLSTFIKQICEDGYLAITAYLDRHVDQDLIGLRNILASKSKKAVTFGWGPRFLHSTGQLHKGGQPNGSFLQITADAKTDFVIPEKDFTFKSLCLAQAIGDQNALINRGFPTLRLHLLDRKLGIAQLLEIAKKL</sequence>
<protein>
    <submittedName>
        <fullName evidence="4">Unannotated protein</fullName>
    </submittedName>
</protein>
<name>A0A6J7H154_9ZZZZ</name>
<dbReference type="GO" id="GO:0097367">
    <property type="term" value="F:carbohydrate derivative binding"/>
    <property type="evidence" value="ECO:0007669"/>
    <property type="project" value="InterPro"/>
</dbReference>
<keyword evidence="1" id="KW-0312">Gluconeogenesis</keyword>
<dbReference type="PANTHER" id="PTHR11469:SF1">
    <property type="entry name" value="GLUCOSE-6-PHOSPHATE ISOMERASE"/>
    <property type="match status" value="1"/>
</dbReference>
<dbReference type="Pfam" id="PF00342">
    <property type="entry name" value="PGI"/>
    <property type="match status" value="1"/>
</dbReference>
<proteinExistence type="predicted"/>
<accession>A0A6J7H154</accession>
<dbReference type="PROSITE" id="PS51463">
    <property type="entry name" value="P_GLUCOSE_ISOMERASE_3"/>
    <property type="match status" value="1"/>
</dbReference>
<dbReference type="GO" id="GO:0048029">
    <property type="term" value="F:monosaccharide binding"/>
    <property type="evidence" value="ECO:0007669"/>
    <property type="project" value="TreeGrafter"/>
</dbReference>
<dbReference type="InterPro" id="IPR001672">
    <property type="entry name" value="G6P_Isomerase"/>
</dbReference>
<organism evidence="4">
    <name type="scientific">freshwater metagenome</name>
    <dbReference type="NCBI Taxonomy" id="449393"/>
    <lineage>
        <taxon>unclassified sequences</taxon>
        <taxon>metagenomes</taxon>
        <taxon>ecological metagenomes</taxon>
    </lineage>
</organism>
<evidence type="ECO:0000256" key="3">
    <source>
        <dbReference type="ARBA" id="ARBA00023235"/>
    </source>
</evidence>
<dbReference type="GO" id="GO:0005829">
    <property type="term" value="C:cytosol"/>
    <property type="evidence" value="ECO:0007669"/>
    <property type="project" value="TreeGrafter"/>
</dbReference>
<dbReference type="GO" id="GO:0006094">
    <property type="term" value="P:gluconeogenesis"/>
    <property type="evidence" value="ECO:0007669"/>
    <property type="project" value="UniProtKB-KW"/>
</dbReference>
<gene>
    <name evidence="4" type="ORF">UFOPK3614_00388</name>
</gene>
<keyword evidence="2" id="KW-0324">Glycolysis</keyword>
<dbReference type="GO" id="GO:0004347">
    <property type="term" value="F:glucose-6-phosphate isomerase activity"/>
    <property type="evidence" value="ECO:0007669"/>
    <property type="project" value="InterPro"/>
</dbReference>
<dbReference type="Gene3D" id="3.40.50.10490">
    <property type="entry name" value="Glucose-6-phosphate isomerase like protein, domain 1"/>
    <property type="match status" value="2"/>
</dbReference>
<dbReference type="EMBL" id="CAFBMS010000013">
    <property type="protein sequence ID" value="CAB4912676.1"/>
    <property type="molecule type" value="Genomic_DNA"/>
</dbReference>
<keyword evidence="3" id="KW-0413">Isomerase</keyword>
<reference evidence="4" key="1">
    <citation type="submission" date="2020-05" db="EMBL/GenBank/DDBJ databases">
        <authorList>
            <person name="Chiriac C."/>
            <person name="Salcher M."/>
            <person name="Ghai R."/>
            <person name="Kavagutti S V."/>
        </authorList>
    </citation>
    <scope>NUCLEOTIDE SEQUENCE</scope>
</reference>
<dbReference type="AlphaFoldDB" id="A0A6J7H154"/>
<evidence type="ECO:0000256" key="1">
    <source>
        <dbReference type="ARBA" id="ARBA00022432"/>
    </source>
</evidence>
<dbReference type="InterPro" id="IPR046348">
    <property type="entry name" value="SIS_dom_sf"/>
</dbReference>
<dbReference type="PANTHER" id="PTHR11469">
    <property type="entry name" value="GLUCOSE-6-PHOSPHATE ISOMERASE"/>
    <property type="match status" value="1"/>
</dbReference>